<evidence type="ECO:0000256" key="4">
    <source>
        <dbReference type="SAM" id="Phobius"/>
    </source>
</evidence>
<dbReference type="SUPFAM" id="SSF49265">
    <property type="entry name" value="Fibronectin type III"/>
    <property type="match status" value="1"/>
</dbReference>
<dbReference type="InterPro" id="IPR003961">
    <property type="entry name" value="FN3_dom"/>
</dbReference>
<keyword evidence="4" id="KW-1133">Transmembrane helix</keyword>
<dbReference type="SMART" id="SM00409">
    <property type="entry name" value="IG"/>
    <property type="match status" value="2"/>
</dbReference>
<dbReference type="Pfam" id="PF07679">
    <property type="entry name" value="I-set"/>
    <property type="match status" value="1"/>
</dbReference>
<keyword evidence="2" id="KW-0393">Immunoglobulin domain</keyword>
<dbReference type="SMART" id="SM00408">
    <property type="entry name" value="IGc2"/>
    <property type="match status" value="2"/>
</dbReference>
<keyword evidence="1" id="KW-0677">Repeat</keyword>
<feature type="compositionally biased region" description="Low complexity" evidence="3">
    <location>
        <begin position="410"/>
        <end position="425"/>
    </location>
</feature>
<evidence type="ECO:0008006" key="9">
    <source>
        <dbReference type="Google" id="ProtNLM"/>
    </source>
</evidence>
<dbReference type="InterPro" id="IPR013783">
    <property type="entry name" value="Ig-like_fold"/>
</dbReference>
<dbReference type="InterPro" id="IPR013098">
    <property type="entry name" value="Ig_I-set"/>
</dbReference>
<dbReference type="CDD" id="cd00063">
    <property type="entry name" value="FN3"/>
    <property type="match status" value="1"/>
</dbReference>
<dbReference type="Pfam" id="PF00041">
    <property type="entry name" value="fn3"/>
    <property type="match status" value="1"/>
</dbReference>
<dbReference type="GO" id="GO:0009653">
    <property type="term" value="P:anatomical structure morphogenesis"/>
    <property type="evidence" value="ECO:0007669"/>
    <property type="project" value="UniProtKB-ARBA"/>
</dbReference>
<dbReference type="Pfam" id="PF13927">
    <property type="entry name" value="Ig_3"/>
    <property type="match status" value="1"/>
</dbReference>
<dbReference type="PROSITE" id="PS50835">
    <property type="entry name" value="IG_LIKE"/>
    <property type="match status" value="2"/>
</dbReference>
<dbReference type="InterPro" id="IPR036179">
    <property type="entry name" value="Ig-like_dom_sf"/>
</dbReference>
<dbReference type="SUPFAM" id="SSF48726">
    <property type="entry name" value="Immunoglobulin"/>
    <property type="match status" value="2"/>
</dbReference>
<comment type="caution">
    <text evidence="7">The sequence shown here is derived from an EMBL/GenBank/DDBJ whole genome shotgun (WGS) entry which is preliminary data.</text>
</comment>
<gene>
    <name evidence="7" type="ORF">QYM36_015128</name>
</gene>
<evidence type="ECO:0000256" key="3">
    <source>
        <dbReference type="SAM" id="MobiDB-lite"/>
    </source>
</evidence>
<dbReference type="InterPro" id="IPR003598">
    <property type="entry name" value="Ig_sub2"/>
</dbReference>
<feature type="domain" description="Ig-like" evidence="5">
    <location>
        <begin position="114"/>
        <end position="188"/>
    </location>
</feature>
<evidence type="ECO:0000256" key="2">
    <source>
        <dbReference type="ARBA" id="ARBA00023319"/>
    </source>
</evidence>
<keyword evidence="4" id="KW-0812">Transmembrane</keyword>
<keyword evidence="4" id="KW-0472">Membrane</keyword>
<dbReference type="AlphaFoldDB" id="A0AA88KZG0"/>
<proteinExistence type="predicted"/>
<reference evidence="7" key="1">
    <citation type="submission" date="2023-07" db="EMBL/GenBank/DDBJ databases">
        <title>Chromosome-level genome assembly of Artemia franciscana.</title>
        <authorList>
            <person name="Jo E."/>
        </authorList>
    </citation>
    <scope>NUCLEOTIDE SEQUENCE</scope>
    <source>
        <tissue evidence="7">Whole body</tissue>
    </source>
</reference>
<keyword evidence="8" id="KW-1185">Reference proteome</keyword>
<organism evidence="7 8">
    <name type="scientific">Artemia franciscana</name>
    <name type="common">Brine shrimp</name>
    <name type="synonym">Artemia sanfranciscana</name>
    <dbReference type="NCBI Taxonomy" id="6661"/>
    <lineage>
        <taxon>Eukaryota</taxon>
        <taxon>Metazoa</taxon>
        <taxon>Ecdysozoa</taxon>
        <taxon>Arthropoda</taxon>
        <taxon>Crustacea</taxon>
        <taxon>Branchiopoda</taxon>
        <taxon>Anostraca</taxon>
        <taxon>Artemiidae</taxon>
        <taxon>Artemia</taxon>
    </lineage>
</organism>
<evidence type="ECO:0000259" key="6">
    <source>
        <dbReference type="PROSITE" id="PS50853"/>
    </source>
</evidence>
<evidence type="ECO:0000256" key="1">
    <source>
        <dbReference type="ARBA" id="ARBA00022737"/>
    </source>
</evidence>
<dbReference type="InterPro" id="IPR036116">
    <property type="entry name" value="FN3_sf"/>
</dbReference>
<dbReference type="EMBL" id="JAVRJZ010000019">
    <property type="protein sequence ID" value="KAK2707336.1"/>
    <property type="molecule type" value="Genomic_DNA"/>
</dbReference>
<dbReference type="SMART" id="SM00060">
    <property type="entry name" value="FN3"/>
    <property type="match status" value="1"/>
</dbReference>
<dbReference type="CDD" id="cd00096">
    <property type="entry name" value="Ig"/>
    <property type="match status" value="1"/>
</dbReference>
<evidence type="ECO:0000313" key="7">
    <source>
        <dbReference type="EMBL" id="KAK2707336.1"/>
    </source>
</evidence>
<evidence type="ECO:0000313" key="8">
    <source>
        <dbReference type="Proteomes" id="UP001187531"/>
    </source>
</evidence>
<dbReference type="GO" id="GO:0030154">
    <property type="term" value="P:cell differentiation"/>
    <property type="evidence" value="ECO:0007669"/>
    <property type="project" value="UniProtKB-ARBA"/>
</dbReference>
<name>A0AA88KZG0_ARTSF</name>
<dbReference type="InterPro" id="IPR007110">
    <property type="entry name" value="Ig-like_dom"/>
</dbReference>
<dbReference type="InterPro" id="IPR003599">
    <property type="entry name" value="Ig_sub"/>
</dbReference>
<evidence type="ECO:0000259" key="5">
    <source>
        <dbReference type="PROSITE" id="PS50835"/>
    </source>
</evidence>
<feature type="transmembrane region" description="Helical" evidence="4">
    <location>
        <begin position="329"/>
        <end position="352"/>
    </location>
</feature>
<feature type="domain" description="Ig-like" evidence="5">
    <location>
        <begin position="9"/>
        <end position="96"/>
    </location>
</feature>
<feature type="domain" description="Fibronectin type-III" evidence="6">
    <location>
        <begin position="192"/>
        <end position="290"/>
    </location>
</feature>
<protein>
    <recommendedName>
        <fullName evidence="9">Fasciclin-2</fullName>
    </recommendedName>
</protein>
<feature type="region of interest" description="Disordered" evidence="3">
    <location>
        <begin position="401"/>
        <end position="425"/>
    </location>
</feature>
<dbReference type="PANTHER" id="PTHR14340:SF9">
    <property type="entry name" value="FIBRONECTIN TYPE-III DOMAIN-CONTAINING PROTEIN"/>
    <property type="match status" value="1"/>
</dbReference>
<dbReference type="Proteomes" id="UP001187531">
    <property type="component" value="Unassembled WGS sequence"/>
</dbReference>
<sequence length="425" mass="47507">MAFAIIVPPKFKKDIEDIDSIEGMSARLDCEAEGEPNPIYEFTDAKGNNITGQHGLDITPNPGILNIEKVKIENAGEYKCRASSDGGTIEAVRRLRVITNTTKKEMWTWSQRPVNLTCRASSIPNATINWWNSRYNALIDENDPRYKIYNQDGESTLLVTPEDDSFYGEYRCLAKNKHGYAEHFITLKQAHVPQPPTQATFETVTATTITFKISGPQNTGGIKLISYAVQYRKQNEEWTDENPSKDWLIESPYILENLETQTAYVFHFLAKNLVGLSTYGAQTQRTMPKRAAPEKPDILPTPIGGSIETTEQQSMGYFNWSDIGILEGVIITLVVVVAVIVFATFVDVILCLTRHTGLIARCYYGAETTPNQPEETETTPMRMSTLQYESEQRETTAMVNGNNEIPLNPVTPVSSSEVPEASVES</sequence>
<accession>A0AA88KZG0</accession>
<dbReference type="PROSITE" id="PS50853">
    <property type="entry name" value="FN3"/>
    <property type="match status" value="1"/>
</dbReference>
<dbReference type="PANTHER" id="PTHR14340">
    <property type="entry name" value="MICROFIBRIL-ASSOCIATED GLYCOPROTEIN 3"/>
    <property type="match status" value="1"/>
</dbReference>
<dbReference type="Gene3D" id="2.60.40.10">
    <property type="entry name" value="Immunoglobulins"/>
    <property type="match status" value="3"/>
</dbReference>